<evidence type="ECO:0000313" key="2">
    <source>
        <dbReference type="Proteomes" id="UP000826212"/>
    </source>
</evidence>
<reference evidence="1" key="1">
    <citation type="submission" date="2021-08" db="EMBL/GenBank/DDBJ databases">
        <title>Novel anaerobic bacterium isolated from sea squirt in East Sea, Republic of Korea.</title>
        <authorList>
            <person name="Nguyen T.H."/>
            <person name="Li Z."/>
            <person name="Lee Y.-J."/>
            <person name="Ko J."/>
            <person name="Kim S.-G."/>
        </authorList>
    </citation>
    <scope>NUCLEOTIDE SEQUENCE</scope>
    <source>
        <strain evidence="1">KCTC 25031</strain>
    </source>
</reference>
<name>A0AC61NFP1_9BACT</name>
<dbReference type="EMBL" id="CP081303">
    <property type="protein sequence ID" value="QZE14437.1"/>
    <property type="molecule type" value="Genomic_DNA"/>
</dbReference>
<protein>
    <submittedName>
        <fullName evidence="1">Rhomboid family intramembrane serine protease</fullName>
    </submittedName>
</protein>
<gene>
    <name evidence="1" type="ORF">K4L44_00800</name>
</gene>
<organism evidence="1 2">
    <name type="scientific">Halosquirtibacter laminarini</name>
    <dbReference type="NCBI Taxonomy" id="3374600"/>
    <lineage>
        <taxon>Bacteria</taxon>
        <taxon>Pseudomonadati</taxon>
        <taxon>Bacteroidota</taxon>
        <taxon>Bacteroidia</taxon>
        <taxon>Marinilabiliales</taxon>
        <taxon>Prolixibacteraceae</taxon>
        <taxon>Halosquirtibacter</taxon>
    </lineage>
</organism>
<keyword evidence="1" id="KW-0378">Hydrolase</keyword>
<proteinExistence type="predicted"/>
<keyword evidence="1" id="KW-0645">Protease</keyword>
<dbReference type="Proteomes" id="UP000826212">
    <property type="component" value="Chromosome"/>
</dbReference>
<accession>A0AC61NFP1</accession>
<keyword evidence="2" id="KW-1185">Reference proteome</keyword>
<evidence type="ECO:0000313" key="1">
    <source>
        <dbReference type="EMBL" id="QZE14437.1"/>
    </source>
</evidence>
<sequence>MGLSLTTILCITIGVVSYYGFKDSSLIDKLEFSPYRVVKKQQYYRLFTHGFVHGDWNHLLINLLVLYSFGSNVEHFFFNNFGPLGTFYYAILFVLALPISSLLDLIKYKNNPYYSAVGASGAVSAILFCSIFLNPWAKIYFFMILPIPGLLFGVIYLYYSYYMAKKNQDNIGHTAHFTGAIFGFIFPLFIDFRTFLHHFVNQL</sequence>